<comment type="caution">
    <text evidence="2">The sequence shown here is derived from an EMBL/GenBank/DDBJ whole genome shotgun (WGS) entry which is preliminary data.</text>
</comment>
<dbReference type="EMBL" id="JASPKY010000061">
    <property type="protein sequence ID" value="KAK9744200.1"/>
    <property type="molecule type" value="Genomic_DNA"/>
</dbReference>
<evidence type="ECO:0000313" key="3">
    <source>
        <dbReference type="Proteomes" id="UP001458880"/>
    </source>
</evidence>
<dbReference type="InterPro" id="IPR043502">
    <property type="entry name" value="DNA/RNA_pol_sf"/>
</dbReference>
<evidence type="ECO:0000313" key="2">
    <source>
        <dbReference type="EMBL" id="KAK9744200.1"/>
    </source>
</evidence>
<organism evidence="2 3">
    <name type="scientific">Popillia japonica</name>
    <name type="common">Japanese beetle</name>
    <dbReference type="NCBI Taxonomy" id="7064"/>
    <lineage>
        <taxon>Eukaryota</taxon>
        <taxon>Metazoa</taxon>
        <taxon>Ecdysozoa</taxon>
        <taxon>Arthropoda</taxon>
        <taxon>Hexapoda</taxon>
        <taxon>Insecta</taxon>
        <taxon>Pterygota</taxon>
        <taxon>Neoptera</taxon>
        <taxon>Endopterygota</taxon>
        <taxon>Coleoptera</taxon>
        <taxon>Polyphaga</taxon>
        <taxon>Scarabaeiformia</taxon>
        <taxon>Scarabaeidae</taxon>
        <taxon>Rutelinae</taxon>
        <taxon>Popillia</taxon>
    </lineage>
</organism>
<dbReference type="AlphaFoldDB" id="A0AAW1MDL3"/>
<proteinExistence type="predicted"/>
<dbReference type="Pfam" id="PF00078">
    <property type="entry name" value="RVT_1"/>
    <property type="match status" value="1"/>
</dbReference>
<dbReference type="InterPro" id="IPR053134">
    <property type="entry name" value="RNA-dir_DNA_polymerase"/>
</dbReference>
<dbReference type="PANTHER" id="PTHR24559:SF444">
    <property type="entry name" value="REVERSE TRANSCRIPTASE DOMAIN-CONTAINING PROTEIN"/>
    <property type="match status" value="1"/>
</dbReference>
<dbReference type="InterPro" id="IPR000477">
    <property type="entry name" value="RT_dom"/>
</dbReference>
<dbReference type="InterPro" id="IPR043128">
    <property type="entry name" value="Rev_trsase/Diguanyl_cyclase"/>
</dbReference>
<evidence type="ECO:0000259" key="1">
    <source>
        <dbReference type="Pfam" id="PF00078"/>
    </source>
</evidence>
<dbReference type="Gene3D" id="3.10.10.10">
    <property type="entry name" value="HIV Type 1 Reverse Transcriptase, subunit A, domain 1"/>
    <property type="match status" value="1"/>
</dbReference>
<dbReference type="Gene3D" id="3.30.70.270">
    <property type="match status" value="1"/>
</dbReference>
<reference evidence="2 3" key="1">
    <citation type="journal article" date="2024" name="BMC Genomics">
        <title>De novo assembly and annotation of Popillia japonica's genome with initial clues to its potential as an invasive pest.</title>
        <authorList>
            <person name="Cucini C."/>
            <person name="Boschi S."/>
            <person name="Funari R."/>
            <person name="Cardaioli E."/>
            <person name="Iannotti N."/>
            <person name="Marturano G."/>
            <person name="Paoli F."/>
            <person name="Bruttini M."/>
            <person name="Carapelli A."/>
            <person name="Frati F."/>
            <person name="Nardi F."/>
        </authorList>
    </citation>
    <scope>NUCLEOTIDE SEQUENCE [LARGE SCALE GENOMIC DNA]</scope>
    <source>
        <strain evidence="2">DMR45628</strain>
    </source>
</reference>
<gene>
    <name evidence="2" type="ORF">QE152_g8022</name>
</gene>
<dbReference type="PANTHER" id="PTHR24559">
    <property type="entry name" value="TRANSPOSON TY3-I GAG-POL POLYPROTEIN"/>
    <property type="match status" value="1"/>
</dbReference>
<protein>
    <recommendedName>
        <fullName evidence="1">Reverse transcriptase domain-containing protein</fullName>
    </recommendedName>
</protein>
<dbReference type="SUPFAM" id="SSF56672">
    <property type="entry name" value="DNA/RNA polymerases"/>
    <property type="match status" value="1"/>
</dbReference>
<dbReference type="CDD" id="cd01647">
    <property type="entry name" value="RT_LTR"/>
    <property type="match status" value="1"/>
</dbReference>
<feature type="domain" description="Reverse transcriptase" evidence="1">
    <location>
        <begin position="12"/>
        <end position="94"/>
    </location>
</feature>
<keyword evidence="3" id="KW-1185">Reference proteome</keyword>
<name>A0AAW1MDL3_POPJA</name>
<dbReference type="Proteomes" id="UP001458880">
    <property type="component" value="Unassembled WGS sequence"/>
</dbReference>
<sequence length="109" mass="12298">MRGAWTSLTVLVPKPDGSIRLCIDHRKVNSITTPDLYPLPRLEDLLHLTGKSAYLSTMDLRSGYYQVEAHPPDRDKTAFICSNGIYCFRRLPFGPFDPMNIQSNTPVTS</sequence>
<accession>A0AAW1MDL3</accession>
<dbReference type="GO" id="GO:0071897">
    <property type="term" value="P:DNA biosynthetic process"/>
    <property type="evidence" value="ECO:0007669"/>
    <property type="project" value="UniProtKB-ARBA"/>
</dbReference>